<keyword evidence="10" id="KW-1185">Reference proteome</keyword>
<dbReference type="InterPro" id="IPR049326">
    <property type="entry name" value="Rhodopsin_dom_fungi"/>
</dbReference>
<evidence type="ECO:0000256" key="2">
    <source>
        <dbReference type="ARBA" id="ARBA00022692"/>
    </source>
</evidence>
<feature type="domain" description="Rhodopsin" evidence="8">
    <location>
        <begin position="23"/>
        <end position="245"/>
    </location>
</feature>
<dbReference type="AlphaFoldDB" id="A0A9P4P9F0"/>
<proteinExistence type="inferred from homology"/>
<keyword evidence="4 7" id="KW-0472">Membrane</keyword>
<feature type="transmembrane region" description="Helical" evidence="7">
    <location>
        <begin position="189"/>
        <end position="212"/>
    </location>
</feature>
<sequence>MDSRFAVESWTLYALGVGLVFARLISRLSTLGSIRKFQLHDWTMVLAVVPFTGMVFSANQTFDFNIAAKTTTHGLRMRFLLEEFQVTTVWLLKACLLILYRRIIPTTRSRSKRRLILCVSIYCLMLYILAEALLPLWCTPMREYWNPSGQNTQCLTYRNHAILVLALDTTTILPTFVLPVAFIPTPHKLLQAALGLLGTGVLAFAILARYYVLVQARSSVYMHWYIAEVTLMILFTNLPFLSSLFTTTARGRGKGVALSSWPRECTEGGEVLGWQSRKESAATGESTISMTSRKEMSDSGGPTLRSESEHMRVVATVPLAMVRRISIKDSVQEVEVGGRERRTSSVGLLPPLP</sequence>
<name>A0A9P4P9F0_9PLEO</name>
<evidence type="ECO:0000313" key="9">
    <source>
        <dbReference type="EMBL" id="KAF2438974.1"/>
    </source>
</evidence>
<evidence type="ECO:0000259" key="8">
    <source>
        <dbReference type="Pfam" id="PF20684"/>
    </source>
</evidence>
<feature type="transmembrane region" description="Helical" evidence="7">
    <location>
        <begin position="157"/>
        <end position="182"/>
    </location>
</feature>
<dbReference type="Pfam" id="PF20684">
    <property type="entry name" value="Fung_rhodopsin"/>
    <property type="match status" value="1"/>
</dbReference>
<comment type="caution">
    <text evidence="9">The sequence shown here is derived from an EMBL/GenBank/DDBJ whole genome shotgun (WGS) entry which is preliminary data.</text>
</comment>
<feature type="compositionally biased region" description="Basic and acidic residues" evidence="6">
    <location>
        <begin position="332"/>
        <end position="343"/>
    </location>
</feature>
<feature type="transmembrane region" description="Helical" evidence="7">
    <location>
        <begin position="115"/>
        <end position="137"/>
    </location>
</feature>
<dbReference type="OrthoDB" id="3903189at2759"/>
<evidence type="ECO:0000256" key="3">
    <source>
        <dbReference type="ARBA" id="ARBA00022989"/>
    </source>
</evidence>
<dbReference type="Proteomes" id="UP000799764">
    <property type="component" value="Unassembled WGS sequence"/>
</dbReference>
<keyword evidence="2 7" id="KW-0812">Transmembrane</keyword>
<feature type="transmembrane region" description="Helical" evidence="7">
    <location>
        <begin position="84"/>
        <end position="103"/>
    </location>
</feature>
<reference evidence="9" key="1">
    <citation type="journal article" date="2020" name="Stud. Mycol.">
        <title>101 Dothideomycetes genomes: a test case for predicting lifestyles and emergence of pathogens.</title>
        <authorList>
            <person name="Haridas S."/>
            <person name="Albert R."/>
            <person name="Binder M."/>
            <person name="Bloem J."/>
            <person name="Labutti K."/>
            <person name="Salamov A."/>
            <person name="Andreopoulos B."/>
            <person name="Baker S."/>
            <person name="Barry K."/>
            <person name="Bills G."/>
            <person name="Bluhm B."/>
            <person name="Cannon C."/>
            <person name="Castanera R."/>
            <person name="Culley D."/>
            <person name="Daum C."/>
            <person name="Ezra D."/>
            <person name="Gonzalez J."/>
            <person name="Henrissat B."/>
            <person name="Kuo A."/>
            <person name="Liang C."/>
            <person name="Lipzen A."/>
            <person name="Lutzoni F."/>
            <person name="Magnuson J."/>
            <person name="Mondo S."/>
            <person name="Nolan M."/>
            <person name="Ohm R."/>
            <person name="Pangilinan J."/>
            <person name="Park H.-J."/>
            <person name="Ramirez L."/>
            <person name="Alfaro M."/>
            <person name="Sun H."/>
            <person name="Tritt A."/>
            <person name="Yoshinaga Y."/>
            <person name="Zwiers L.-H."/>
            <person name="Turgeon B."/>
            <person name="Goodwin S."/>
            <person name="Spatafora J."/>
            <person name="Crous P."/>
            <person name="Grigoriev I."/>
        </authorList>
    </citation>
    <scope>NUCLEOTIDE SEQUENCE</scope>
    <source>
        <strain evidence="9">CBS 690.94</strain>
    </source>
</reference>
<dbReference type="PANTHER" id="PTHR33048:SF47">
    <property type="entry name" value="INTEGRAL MEMBRANE PROTEIN-RELATED"/>
    <property type="match status" value="1"/>
</dbReference>
<feature type="transmembrane region" description="Helical" evidence="7">
    <location>
        <begin position="12"/>
        <end position="30"/>
    </location>
</feature>
<dbReference type="EMBL" id="MU001510">
    <property type="protein sequence ID" value="KAF2438974.1"/>
    <property type="molecule type" value="Genomic_DNA"/>
</dbReference>
<evidence type="ECO:0000256" key="6">
    <source>
        <dbReference type="SAM" id="MobiDB-lite"/>
    </source>
</evidence>
<evidence type="ECO:0000313" key="10">
    <source>
        <dbReference type="Proteomes" id="UP000799764"/>
    </source>
</evidence>
<evidence type="ECO:0000256" key="5">
    <source>
        <dbReference type="ARBA" id="ARBA00038359"/>
    </source>
</evidence>
<gene>
    <name evidence="9" type="ORF">P171DRAFT_502124</name>
</gene>
<feature type="region of interest" description="Disordered" evidence="6">
    <location>
        <begin position="276"/>
        <end position="307"/>
    </location>
</feature>
<keyword evidence="3 7" id="KW-1133">Transmembrane helix</keyword>
<feature type="transmembrane region" description="Helical" evidence="7">
    <location>
        <begin position="42"/>
        <end position="62"/>
    </location>
</feature>
<evidence type="ECO:0000256" key="4">
    <source>
        <dbReference type="ARBA" id="ARBA00023136"/>
    </source>
</evidence>
<feature type="transmembrane region" description="Helical" evidence="7">
    <location>
        <begin position="224"/>
        <end position="245"/>
    </location>
</feature>
<protein>
    <recommendedName>
        <fullName evidence="8">Rhodopsin domain-containing protein</fullName>
    </recommendedName>
</protein>
<dbReference type="PANTHER" id="PTHR33048">
    <property type="entry name" value="PTH11-LIKE INTEGRAL MEMBRANE PROTEIN (AFU_ORTHOLOGUE AFUA_5G11245)"/>
    <property type="match status" value="1"/>
</dbReference>
<accession>A0A9P4P9F0</accession>
<evidence type="ECO:0000256" key="7">
    <source>
        <dbReference type="SAM" id="Phobius"/>
    </source>
</evidence>
<evidence type="ECO:0000256" key="1">
    <source>
        <dbReference type="ARBA" id="ARBA00004141"/>
    </source>
</evidence>
<comment type="similarity">
    <text evidence="5">Belongs to the SAT4 family.</text>
</comment>
<comment type="subcellular location">
    <subcellularLocation>
        <location evidence="1">Membrane</location>
        <topology evidence="1">Multi-pass membrane protein</topology>
    </subcellularLocation>
</comment>
<dbReference type="InterPro" id="IPR052337">
    <property type="entry name" value="SAT4-like"/>
</dbReference>
<dbReference type="GO" id="GO:0016020">
    <property type="term" value="C:membrane"/>
    <property type="evidence" value="ECO:0007669"/>
    <property type="project" value="UniProtKB-SubCell"/>
</dbReference>
<feature type="region of interest" description="Disordered" evidence="6">
    <location>
        <begin position="332"/>
        <end position="353"/>
    </location>
</feature>
<organism evidence="9 10">
    <name type="scientific">Karstenula rhodostoma CBS 690.94</name>
    <dbReference type="NCBI Taxonomy" id="1392251"/>
    <lineage>
        <taxon>Eukaryota</taxon>
        <taxon>Fungi</taxon>
        <taxon>Dikarya</taxon>
        <taxon>Ascomycota</taxon>
        <taxon>Pezizomycotina</taxon>
        <taxon>Dothideomycetes</taxon>
        <taxon>Pleosporomycetidae</taxon>
        <taxon>Pleosporales</taxon>
        <taxon>Massarineae</taxon>
        <taxon>Didymosphaeriaceae</taxon>
        <taxon>Karstenula</taxon>
    </lineage>
</organism>